<gene>
    <name evidence="1" type="ordered locus">Celly_0924</name>
</gene>
<dbReference type="HOGENOM" id="CLU_2750365_0_0_10"/>
<accession>F0RDK7</accession>
<evidence type="ECO:0000313" key="1">
    <source>
        <dbReference type="EMBL" id="ADY28755.1"/>
    </source>
</evidence>
<dbReference type="Proteomes" id="UP000007487">
    <property type="component" value="Chromosome"/>
</dbReference>
<dbReference type="EMBL" id="CP002534">
    <property type="protein sequence ID" value="ADY28755.1"/>
    <property type="molecule type" value="Genomic_DNA"/>
</dbReference>
<reference evidence="1 2" key="1">
    <citation type="journal article" date="2011" name="Stand. Genomic Sci.">
        <title>Complete genome sequence of Cellulophaga lytica type strain (LIM- 21).</title>
        <authorList>
            <person name="Pati A."/>
            <person name="Abt B."/>
            <person name="Teshima H."/>
            <person name="Nolan M."/>
            <person name="Lapidus A."/>
            <person name="Lucas S."/>
            <person name="Hammon N."/>
            <person name="Deshpande S."/>
            <person name="Cheng J.F."/>
            <person name="Tapia R."/>
            <person name="Han C."/>
            <person name="Goodwin L."/>
            <person name="Pitluck S."/>
            <person name="Liolios K."/>
            <person name="Pagani I."/>
            <person name="Mavromatis K."/>
            <person name="Ovchinikova G."/>
            <person name="Chen A."/>
            <person name="Palaniappan K."/>
            <person name="Land M."/>
            <person name="Hauser L."/>
            <person name="Jeffries C.D."/>
            <person name="Detter J.C."/>
            <person name="Brambilla E.M."/>
            <person name="Kannan K.P."/>
            <person name="Rohde M."/>
            <person name="Spring S."/>
            <person name="Goker M."/>
            <person name="Woyke T."/>
            <person name="Bristow J."/>
            <person name="Eisen J.A."/>
            <person name="Markowitz V."/>
            <person name="Hugenholtz P."/>
            <person name="Kyrpides N.C."/>
            <person name="Klenk H.P."/>
            <person name="Ivanova N."/>
        </authorList>
    </citation>
    <scope>NUCLEOTIDE SEQUENCE [LARGE SCALE GENOMIC DNA]</scope>
    <source>
        <strain evidence="2">ATCC 23178 / DSM 7489 / JCM 8516 / NBRC 14961 / NCIMB 1423 / VKM B-1433 / Cy l20</strain>
    </source>
</reference>
<name>F0RDK7_CELLC</name>
<protein>
    <submittedName>
        <fullName evidence="1">Uncharacterized protein</fullName>
    </submittedName>
</protein>
<keyword evidence="2" id="KW-1185">Reference proteome</keyword>
<sequence length="70" mass="8020">MSEILQIKGLSVDELRQKAIEIGKQLDGLSVNQSNYVLQLIKQEMSSNSFIRFNQVLGLEQHLQQMSKED</sequence>
<dbReference type="KEGG" id="cly:Celly_0924"/>
<proteinExistence type="predicted"/>
<evidence type="ECO:0000313" key="2">
    <source>
        <dbReference type="Proteomes" id="UP000007487"/>
    </source>
</evidence>
<organism evidence="1 2">
    <name type="scientific">Cellulophaga lytica (strain ATCC 23178 / DSM 7489 / JCM 8516 / NBRC 14961 / NCIMB 1423 / VKM B-1433 / Cy l20)</name>
    <dbReference type="NCBI Taxonomy" id="867900"/>
    <lineage>
        <taxon>Bacteria</taxon>
        <taxon>Pseudomonadati</taxon>
        <taxon>Bacteroidota</taxon>
        <taxon>Flavobacteriia</taxon>
        <taxon>Flavobacteriales</taxon>
        <taxon>Flavobacteriaceae</taxon>
        <taxon>Cellulophaga</taxon>
    </lineage>
</organism>
<dbReference type="AlphaFoldDB" id="F0RDK7"/>